<gene>
    <name evidence="3" type="ORF">FMOSSE_LOCUS11743</name>
</gene>
<dbReference type="GO" id="GO:0016491">
    <property type="term" value="F:oxidoreductase activity"/>
    <property type="evidence" value="ECO:0007669"/>
    <property type="project" value="UniProtKB-KW"/>
</dbReference>
<accession>A0A9N9DXY2</accession>
<dbReference type="InterPro" id="IPR050791">
    <property type="entry name" value="Aldo-Keto_reductase"/>
</dbReference>
<protein>
    <submittedName>
        <fullName evidence="3">11566_t:CDS:1</fullName>
    </submittedName>
</protein>
<dbReference type="PANTHER" id="PTHR43625:SF40">
    <property type="entry name" value="ALDO-KETO REDUCTASE YAKC [NADP(+)]"/>
    <property type="match status" value="1"/>
</dbReference>
<dbReference type="CDD" id="cd19076">
    <property type="entry name" value="AKR_AKR13A_13D"/>
    <property type="match status" value="1"/>
</dbReference>
<dbReference type="InterPro" id="IPR036812">
    <property type="entry name" value="NAD(P)_OxRdtase_dom_sf"/>
</dbReference>
<organism evidence="3 4">
    <name type="scientific">Funneliformis mosseae</name>
    <name type="common">Endomycorrhizal fungus</name>
    <name type="synonym">Glomus mosseae</name>
    <dbReference type="NCBI Taxonomy" id="27381"/>
    <lineage>
        <taxon>Eukaryota</taxon>
        <taxon>Fungi</taxon>
        <taxon>Fungi incertae sedis</taxon>
        <taxon>Mucoromycota</taxon>
        <taxon>Glomeromycotina</taxon>
        <taxon>Glomeromycetes</taxon>
        <taxon>Glomerales</taxon>
        <taxon>Glomeraceae</taxon>
        <taxon>Funneliformis</taxon>
    </lineage>
</organism>
<dbReference type="GO" id="GO:0005737">
    <property type="term" value="C:cytoplasm"/>
    <property type="evidence" value="ECO:0007669"/>
    <property type="project" value="TreeGrafter"/>
</dbReference>
<dbReference type="Gene3D" id="3.20.20.100">
    <property type="entry name" value="NADP-dependent oxidoreductase domain"/>
    <property type="match status" value="1"/>
</dbReference>
<dbReference type="Proteomes" id="UP000789375">
    <property type="component" value="Unassembled WGS sequence"/>
</dbReference>
<dbReference type="InterPro" id="IPR023210">
    <property type="entry name" value="NADP_OxRdtase_dom"/>
</dbReference>
<dbReference type="PANTHER" id="PTHR43625">
    <property type="entry name" value="AFLATOXIN B1 ALDEHYDE REDUCTASE"/>
    <property type="match status" value="1"/>
</dbReference>
<proteinExistence type="predicted"/>
<sequence>MSDFYGQSDEKENINVLNKSIELGSYFWDTADLYGIGANEILLSKVLKERRHEVFLCTKFGVVRGPNGEFEIKGDREYVRQACEKSLKRLGVDYIDLYYQIRVDSKTPIEETVAAMTELVKEGKVKYIGLSECSVNTLRRACKVHPIAALQIEYSPWTLDIENNGIMEACRELGVTIVAYSPLGRGFLTGKYKSIDDFDQNDVRRTSPRLMGDNFQKNLEIVKKFQEFARKKGVTASQFCLAWVLAQGENIVVIPGTKKVKYLEENVDTANVQLSSEELSEVRQIIDSIEIIGHRYPACSIFTIGDETNNAITLIRNKMNYYNKSTTMDILSSEHIEINARMHLRNLANKFQPIAQPNINNELERYLSLPTKNECEPLEWWKFHKEQFPI</sequence>
<dbReference type="AlphaFoldDB" id="A0A9N9DXY2"/>
<dbReference type="SUPFAM" id="SSF51430">
    <property type="entry name" value="NAD(P)-linked oxidoreductase"/>
    <property type="match status" value="1"/>
</dbReference>
<keyword evidence="1" id="KW-0560">Oxidoreductase</keyword>
<name>A0A9N9DXY2_FUNMO</name>
<comment type="caution">
    <text evidence="3">The sequence shown here is derived from an EMBL/GenBank/DDBJ whole genome shotgun (WGS) entry which is preliminary data.</text>
</comment>
<evidence type="ECO:0000259" key="2">
    <source>
        <dbReference type="Pfam" id="PF00248"/>
    </source>
</evidence>
<keyword evidence="4" id="KW-1185">Reference proteome</keyword>
<evidence type="ECO:0000256" key="1">
    <source>
        <dbReference type="ARBA" id="ARBA00023002"/>
    </source>
</evidence>
<evidence type="ECO:0000313" key="4">
    <source>
        <dbReference type="Proteomes" id="UP000789375"/>
    </source>
</evidence>
<reference evidence="3" key="1">
    <citation type="submission" date="2021-06" db="EMBL/GenBank/DDBJ databases">
        <authorList>
            <person name="Kallberg Y."/>
            <person name="Tangrot J."/>
            <person name="Rosling A."/>
        </authorList>
    </citation>
    <scope>NUCLEOTIDE SEQUENCE</scope>
    <source>
        <strain evidence="3">87-6 pot B 2015</strain>
    </source>
</reference>
<dbReference type="EMBL" id="CAJVPP010004879">
    <property type="protein sequence ID" value="CAG8656733.1"/>
    <property type="molecule type" value="Genomic_DNA"/>
</dbReference>
<evidence type="ECO:0000313" key="3">
    <source>
        <dbReference type="EMBL" id="CAG8656733.1"/>
    </source>
</evidence>
<feature type="domain" description="NADP-dependent oxidoreductase" evidence="2">
    <location>
        <begin position="6"/>
        <end position="286"/>
    </location>
</feature>
<dbReference type="Pfam" id="PF00248">
    <property type="entry name" value="Aldo_ket_red"/>
    <property type="match status" value="1"/>
</dbReference>